<evidence type="ECO:0000256" key="1">
    <source>
        <dbReference type="SAM" id="MobiDB-lite"/>
    </source>
</evidence>
<feature type="compositionally biased region" description="Low complexity" evidence="1">
    <location>
        <begin position="51"/>
        <end position="61"/>
    </location>
</feature>
<protein>
    <recommendedName>
        <fullName evidence="4">BACK domain-containing protein</fullName>
    </recommendedName>
</protein>
<name>A0A2K3CSP5_CHLRE</name>
<dbReference type="Proteomes" id="UP000006906">
    <property type="component" value="Chromosome 16"/>
</dbReference>
<dbReference type="EMBL" id="CM008977">
    <property type="protein sequence ID" value="PNW71305.1"/>
    <property type="molecule type" value="Genomic_DNA"/>
</dbReference>
<feature type="region of interest" description="Disordered" evidence="1">
    <location>
        <begin position="607"/>
        <end position="639"/>
    </location>
</feature>
<dbReference type="PaxDb" id="3055-EDO99470"/>
<proteinExistence type="predicted"/>
<feature type="region of interest" description="Disordered" evidence="1">
    <location>
        <begin position="43"/>
        <end position="82"/>
    </location>
</feature>
<reference evidence="2 3" key="1">
    <citation type="journal article" date="2007" name="Science">
        <title>The Chlamydomonas genome reveals the evolution of key animal and plant functions.</title>
        <authorList>
            <person name="Merchant S.S."/>
            <person name="Prochnik S.E."/>
            <person name="Vallon O."/>
            <person name="Harris E.H."/>
            <person name="Karpowicz S.J."/>
            <person name="Witman G.B."/>
            <person name="Terry A."/>
            <person name="Salamov A."/>
            <person name="Fritz-Laylin L.K."/>
            <person name="Marechal-Drouard L."/>
            <person name="Marshall W.F."/>
            <person name="Qu L.H."/>
            <person name="Nelson D.R."/>
            <person name="Sanderfoot A.A."/>
            <person name="Spalding M.H."/>
            <person name="Kapitonov V.V."/>
            <person name="Ren Q."/>
            <person name="Ferris P."/>
            <person name="Lindquist E."/>
            <person name="Shapiro H."/>
            <person name="Lucas S.M."/>
            <person name="Grimwood J."/>
            <person name="Schmutz J."/>
            <person name="Cardol P."/>
            <person name="Cerutti H."/>
            <person name="Chanfreau G."/>
            <person name="Chen C.L."/>
            <person name="Cognat V."/>
            <person name="Croft M.T."/>
            <person name="Dent R."/>
            <person name="Dutcher S."/>
            <person name="Fernandez E."/>
            <person name="Fukuzawa H."/>
            <person name="Gonzalez-Ballester D."/>
            <person name="Gonzalez-Halphen D."/>
            <person name="Hallmann A."/>
            <person name="Hanikenne M."/>
            <person name="Hippler M."/>
            <person name="Inwood W."/>
            <person name="Jabbari K."/>
            <person name="Kalanon M."/>
            <person name="Kuras R."/>
            <person name="Lefebvre P.A."/>
            <person name="Lemaire S.D."/>
            <person name="Lobanov A.V."/>
            <person name="Lohr M."/>
            <person name="Manuell A."/>
            <person name="Meier I."/>
            <person name="Mets L."/>
            <person name="Mittag M."/>
            <person name="Mittelmeier T."/>
            <person name="Moroney J.V."/>
            <person name="Moseley J."/>
            <person name="Napoli C."/>
            <person name="Nedelcu A.M."/>
            <person name="Niyogi K."/>
            <person name="Novoselov S.V."/>
            <person name="Paulsen I.T."/>
            <person name="Pazour G."/>
            <person name="Purton S."/>
            <person name="Ral J.P."/>
            <person name="Riano-Pachon D.M."/>
            <person name="Riekhof W."/>
            <person name="Rymarquis L."/>
            <person name="Schroda M."/>
            <person name="Stern D."/>
            <person name="Umen J."/>
            <person name="Willows R."/>
            <person name="Wilson N."/>
            <person name="Zimmer S.L."/>
            <person name="Allmer J."/>
            <person name="Balk J."/>
            <person name="Bisova K."/>
            <person name="Chen C.J."/>
            <person name="Elias M."/>
            <person name="Gendler K."/>
            <person name="Hauser C."/>
            <person name="Lamb M.R."/>
            <person name="Ledford H."/>
            <person name="Long J.C."/>
            <person name="Minagawa J."/>
            <person name="Page M.D."/>
            <person name="Pan J."/>
            <person name="Pootakham W."/>
            <person name="Roje S."/>
            <person name="Rose A."/>
            <person name="Stahlberg E."/>
            <person name="Terauchi A.M."/>
            <person name="Yang P."/>
            <person name="Ball S."/>
            <person name="Bowler C."/>
            <person name="Dieckmann C.L."/>
            <person name="Gladyshev V.N."/>
            <person name="Green P."/>
            <person name="Jorgensen R."/>
            <person name="Mayfield S."/>
            <person name="Mueller-Roeber B."/>
            <person name="Rajamani S."/>
            <person name="Sayre R.T."/>
            <person name="Brokstein P."/>
            <person name="Dubchak I."/>
            <person name="Goodstein D."/>
            <person name="Hornick L."/>
            <person name="Huang Y.W."/>
            <person name="Jhaveri J."/>
            <person name="Luo Y."/>
            <person name="Martinez D."/>
            <person name="Ngau W.C."/>
            <person name="Otillar B."/>
            <person name="Poliakov A."/>
            <person name="Porter A."/>
            <person name="Szajkowski L."/>
            <person name="Werner G."/>
            <person name="Zhou K."/>
            <person name="Grigoriev I.V."/>
            <person name="Rokhsar D.S."/>
            <person name="Grossman A.R."/>
        </authorList>
    </citation>
    <scope>NUCLEOTIDE SEQUENCE [LARGE SCALE GENOMIC DNA]</scope>
    <source>
        <strain evidence="3">CC-503</strain>
    </source>
</reference>
<dbReference type="PANTHER" id="PTHR46336:SF3">
    <property type="entry name" value="BTB_POZ DOMAIN-CONTAINING PROTEIN POB1"/>
    <property type="match status" value="1"/>
</dbReference>
<dbReference type="AlphaFoldDB" id="A0A2K3CSP5"/>
<dbReference type="InterPro" id="IPR045890">
    <property type="entry name" value="POB1-like"/>
</dbReference>
<evidence type="ECO:0008006" key="4">
    <source>
        <dbReference type="Google" id="ProtNLM"/>
    </source>
</evidence>
<dbReference type="STRING" id="3055.A0A2K3CSP5"/>
<evidence type="ECO:0000313" key="2">
    <source>
        <dbReference type="EMBL" id="PNW71305.1"/>
    </source>
</evidence>
<dbReference type="Gramene" id="PNW71305">
    <property type="protein sequence ID" value="PNW71305"/>
    <property type="gene ID" value="CHLRE_16g648650v5"/>
</dbReference>
<dbReference type="ExpressionAtlas" id="A0A2K3CSP5">
    <property type="expression patterns" value="baseline"/>
</dbReference>
<organism evidence="2 3">
    <name type="scientific">Chlamydomonas reinhardtii</name>
    <name type="common">Chlamydomonas smithii</name>
    <dbReference type="NCBI Taxonomy" id="3055"/>
    <lineage>
        <taxon>Eukaryota</taxon>
        <taxon>Viridiplantae</taxon>
        <taxon>Chlorophyta</taxon>
        <taxon>core chlorophytes</taxon>
        <taxon>Chlorophyceae</taxon>
        <taxon>CS clade</taxon>
        <taxon>Chlamydomonadales</taxon>
        <taxon>Chlamydomonadaceae</taxon>
        <taxon>Chlamydomonas</taxon>
    </lineage>
</organism>
<dbReference type="RefSeq" id="XP_001698185.2">
    <property type="nucleotide sequence ID" value="XM_001698133.2"/>
</dbReference>
<sequence>MATKAPEQQQPLGNARVVTGIAGLFGQTEFADFQIVFTLDQSLDGQPQQDSGGSAASAEESGAGRKRAREGESRGRASGDRLACEPLPGHSFVLHFACDKIAAQLDFAFKASDGAGNEKRARKAVTVTITAVDDTSPARSIRPQRQQQLPEVELSLASEEQLPAARAAIKFAYTGRIEVGSVREALQVWRQATYLQVKDCAAASLAAVRGMLSATEPAAAAAASAAARAGPGPQAAAGAPAVGAAAEAGAGAKGSSKGGTTASPPVLEFFNCAHLWPASIEDTDKAFVALLTEAKQKLVAHFGDALAVLNKQQLYDQMRALPLVALEAVLESDDFGTDSESSVVLVLVEWMDANYSRTDAATRRRLCGLLRLVQCSRAYISWVLPALAATHVAGPPGPGSWFPMTIEDVARLSTYVTASEAERKAMADEAGMWGPCAIIKRWPAGWLSSKPRRQCVPAEGRRIFSFSASLAQLEAEFGRAKPGGQGRLLPTIDDAPMQRVVVHGLWWGIQLEMNIADSSAVGCFLMLDLPDSLLRLGSAASQLMLCGVTAYPDRLRMNVYGFAGGAAAGAAGGVSLNKKDFTRMYGGNEFVRVGNGVGNPRAFKLQPAAADAPPPAQQQRQRQGAEVQPRAPDAAAAASNTVAARWADYLRDGKLTGAITLLPPQ</sequence>
<dbReference type="KEGG" id="cre:CHLRE_16g648650v5"/>
<dbReference type="OrthoDB" id="546755at2759"/>
<dbReference type="GeneID" id="5723742"/>
<gene>
    <name evidence="2" type="ORF">CHLRE_16g648650v5</name>
</gene>
<dbReference type="InParanoid" id="A0A2K3CSP5"/>
<feature type="compositionally biased region" description="Basic and acidic residues" evidence="1">
    <location>
        <begin position="69"/>
        <end position="82"/>
    </location>
</feature>
<evidence type="ECO:0000313" key="3">
    <source>
        <dbReference type="Proteomes" id="UP000006906"/>
    </source>
</evidence>
<dbReference type="PANTHER" id="PTHR46336">
    <property type="entry name" value="OS02G0260700 PROTEIN"/>
    <property type="match status" value="1"/>
</dbReference>
<keyword evidence="3" id="KW-1185">Reference proteome</keyword>
<accession>A0A2K3CSP5</accession>